<keyword evidence="4 9" id="KW-0328">Glycosyltransferase</keyword>
<comment type="function">
    <text evidence="9">Transfers the glycosyl residue from UDP-Glc to the non-reducing end of alpha-1,4-glucan.</text>
</comment>
<dbReference type="EMBL" id="CAUEEQ010000652">
    <property type="protein sequence ID" value="CAJ0917518.1"/>
    <property type="molecule type" value="Genomic_DNA"/>
</dbReference>
<evidence type="ECO:0000256" key="2">
    <source>
        <dbReference type="ARBA" id="ARBA00010686"/>
    </source>
</evidence>
<feature type="region of interest" description="Disordered" evidence="10">
    <location>
        <begin position="1"/>
        <end position="49"/>
    </location>
</feature>
<evidence type="ECO:0000256" key="3">
    <source>
        <dbReference type="ARBA" id="ARBA00022533"/>
    </source>
</evidence>
<evidence type="ECO:0000256" key="10">
    <source>
        <dbReference type="SAM" id="MobiDB-lite"/>
    </source>
</evidence>
<evidence type="ECO:0000256" key="6">
    <source>
        <dbReference type="ARBA" id="ARBA00023056"/>
    </source>
</evidence>
<dbReference type="EC" id="2.4.1.11" evidence="9"/>
<keyword evidence="6 9" id="KW-0320">Glycogen biosynthesis</keyword>
<comment type="pathway">
    <text evidence="1 9">Glycan biosynthesis; glycogen biosynthesis.</text>
</comment>
<reference evidence="11" key="1">
    <citation type="submission" date="2023-07" db="EMBL/GenBank/DDBJ databases">
        <authorList>
            <person name="Stuckert A."/>
        </authorList>
    </citation>
    <scope>NUCLEOTIDE SEQUENCE</scope>
</reference>
<sequence length="531" mass="60013">MEVMSGHQILMMRRRRSPDTDDGGDGRSPDTDDGGDGRSPDTDDGGEGGHQILMMEILMMEETGGHQILMMEVTGGHQILTMEATGGHQILMMEARGGHQILMMEARGGHRILMMEETGGHQILMMEARGHQILMMEVTGGHQILMMEETGGHQILMMEETGGHQILMMEETGGHQILMMEVDGRSPDTDDGVGGIFTVIQTKAKITADEWGDNYFLMGPYYEQNVRTQVEICDPPLPAIRRAVDALQAQGCQLTEQLQDRPNVIAHFHEWQAGAGLILCRFHKLPVATIFTTHATLLGRYLCAANVDFYNRLDQFDIDKEAGERQIYHRYCMERAAAHCAHVFTTVSQITGIEAEHMLKRKADVITPNGLNIKKFSATHEFQNLHSLYKARIQEFIRGHFYGHLDFSLEKTLFFFIAGRYEYSNKGADIFLESLSRLNFLLRVHRSDVTVVVFFIMPTKTNNFNVETLKGQAVRKQLWDTAHTIKEKFGKKLYEALLRGEIPDMSKILDRDDLTIMKRAIFSTQVYGGSV</sequence>
<comment type="caution">
    <text evidence="11">The sequence shown here is derived from an EMBL/GenBank/DDBJ whole genome shotgun (WGS) entry which is preliminary data.</text>
</comment>
<dbReference type="InterPro" id="IPR008631">
    <property type="entry name" value="Glycogen_synth"/>
</dbReference>
<evidence type="ECO:0000256" key="7">
    <source>
        <dbReference type="ARBA" id="ARBA00043883"/>
    </source>
</evidence>
<evidence type="ECO:0000313" key="11">
    <source>
        <dbReference type="EMBL" id="CAJ0917518.1"/>
    </source>
</evidence>
<evidence type="ECO:0000313" key="12">
    <source>
        <dbReference type="Proteomes" id="UP001176940"/>
    </source>
</evidence>
<evidence type="ECO:0000256" key="1">
    <source>
        <dbReference type="ARBA" id="ARBA00004964"/>
    </source>
</evidence>
<protein>
    <recommendedName>
        <fullName evidence="9">Glycogen [starch] synthase</fullName>
        <ecNumber evidence="9">2.4.1.11</ecNumber>
    </recommendedName>
</protein>
<comment type="function">
    <text evidence="7">Glycogen synthase participates in the glycogen biosynthetic process along with glycogenin and glycogen branching enzyme. Extends the primer composed of a few glucose units formed by glycogenin by adding new glucose units to it. In this context, glycogen synthase transfers the glycosyl residue from UDP-Glc to the non-reducing end of alpha-1,4-glucan.</text>
</comment>
<evidence type="ECO:0000256" key="4">
    <source>
        <dbReference type="ARBA" id="ARBA00022676"/>
    </source>
</evidence>
<organism evidence="11 12">
    <name type="scientific">Ranitomeya imitator</name>
    <name type="common">mimic poison frog</name>
    <dbReference type="NCBI Taxonomy" id="111125"/>
    <lineage>
        <taxon>Eukaryota</taxon>
        <taxon>Metazoa</taxon>
        <taxon>Chordata</taxon>
        <taxon>Craniata</taxon>
        <taxon>Vertebrata</taxon>
        <taxon>Euteleostomi</taxon>
        <taxon>Amphibia</taxon>
        <taxon>Batrachia</taxon>
        <taxon>Anura</taxon>
        <taxon>Neobatrachia</taxon>
        <taxon>Hyloidea</taxon>
        <taxon>Dendrobatidae</taxon>
        <taxon>Dendrobatinae</taxon>
        <taxon>Ranitomeya</taxon>
    </lineage>
</organism>
<comment type="similarity">
    <text evidence="2 9">Belongs to the glycosyltransferase 3 family.</text>
</comment>
<dbReference type="PANTHER" id="PTHR10176">
    <property type="entry name" value="GLYCOGEN SYNTHASE"/>
    <property type="match status" value="1"/>
</dbReference>
<name>A0ABN9KR68_9NEOB</name>
<keyword evidence="12" id="KW-1185">Reference proteome</keyword>
<dbReference type="Gene3D" id="6.10.260.10">
    <property type="match status" value="1"/>
</dbReference>
<keyword evidence="5 9" id="KW-0808">Transferase</keyword>
<dbReference type="Proteomes" id="UP001176940">
    <property type="component" value="Unassembled WGS sequence"/>
</dbReference>
<evidence type="ECO:0000256" key="5">
    <source>
        <dbReference type="ARBA" id="ARBA00022679"/>
    </source>
</evidence>
<evidence type="ECO:0000256" key="9">
    <source>
        <dbReference type="RuleBase" id="RU363104"/>
    </source>
</evidence>
<evidence type="ECO:0000256" key="8">
    <source>
        <dbReference type="ARBA" id="ARBA00047345"/>
    </source>
</evidence>
<dbReference type="Gene3D" id="3.40.50.2000">
    <property type="entry name" value="Glycogen Phosphorylase B"/>
    <property type="match status" value="2"/>
</dbReference>
<dbReference type="Pfam" id="PF05693">
    <property type="entry name" value="Glycogen_syn"/>
    <property type="match status" value="2"/>
</dbReference>
<accession>A0ABN9KR68</accession>
<comment type="catalytic activity">
    <reaction evidence="8">
        <text>[(1-&gt;4)-alpha-D-glucosyl](n) + UDP-alpha-D-glucose = [(1-&gt;4)-alpha-D-glucosyl](n+1) + UDP + H(+)</text>
        <dbReference type="Rhea" id="RHEA:18549"/>
        <dbReference type="Rhea" id="RHEA-COMP:9584"/>
        <dbReference type="Rhea" id="RHEA-COMP:9587"/>
        <dbReference type="ChEBI" id="CHEBI:15378"/>
        <dbReference type="ChEBI" id="CHEBI:15444"/>
        <dbReference type="ChEBI" id="CHEBI:58223"/>
        <dbReference type="ChEBI" id="CHEBI:58885"/>
        <dbReference type="EC" id="2.4.1.11"/>
    </reaction>
    <physiologicalReaction direction="left-to-right" evidence="8">
        <dbReference type="Rhea" id="RHEA:18550"/>
    </physiologicalReaction>
</comment>
<dbReference type="PANTHER" id="PTHR10176:SF1">
    <property type="entry name" value="GLYCOGEN [STARCH] SYNTHASE, LIVER"/>
    <property type="match status" value="1"/>
</dbReference>
<gene>
    <name evidence="11" type="ORF">RIMI_LOCUS536820</name>
</gene>
<proteinExistence type="inferred from homology"/>
<keyword evidence="3" id="KW-0021">Allosteric enzyme</keyword>
<dbReference type="SUPFAM" id="SSF53756">
    <property type="entry name" value="UDP-Glycosyltransferase/glycogen phosphorylase"/>
    <property type="match status" value="1"/>
</dbReference>
<feature type="compositionally biased region" description="Basic and acidic residues" evidence="10">
    <location>
        <begin position="24"/>
        <end position="41"/>
    </location>
</feature>